<dbReference type="SMART" id="SM01017">
    <property type="entry name" value="Arrestin_C"/>
    <property type="match status" value="1"/>
</dbReference>
<dbReference type="Pfam" id="PF02752">
    <property type="entry name" value="Arrestin_C"/>
    <property type="match status" value="1"/>
</dbReference>
<evidence type="ECO:0000256" key="1">
    <source>
        <dbReference type="ARBA" id="ARBA00005298"/>
    </source>
</evidence>
<protein>
    <recommendedName>
        <fullName evidence="3">Arrestin C-terminal-like domain-containing protein</fullName>
    </recommendedName>
</protein>
<accession>A0A9P1MW06</accession>
<dbReference type="PANTHER" id="PTHR11188">
    <property type="entry name" value="ARRESTIN DOMAIN CONTAINING PROTEIN"/>
    <property type="match status" value="1"/>
</dbReference>
<dbReference type="GO" id="GO:0015031">
    <property type="term" value="P:protein transport"/>
    <property type="evidence" value="ECO:0007669"/>
    <property type="project" value="TreeGrafter"/>
</dbReference>
<gene>
    <name evidence="4" type="ORF">CAMP_LOCUS3525</name>
</gene>
<dbReference type="Proteomes" id="UP001152747">
    <property type="component" value="Unassembled WGS sequence"/>
</dbReference>
<dbReference type="InterPro" id="IPR011021">
    <property type="entry name" value="Arrestin-like_N"/>
</dbReference>
<evidence type="ECO:0000259" key="3">
    <source>
        <dbReference type="SMART" id="SM01017"/>
    </source>
</evidence>
<comment type="similarity">
    <text evidence="1">Belongs to the arrestin family.</text>
</comment>
<dbReference type="OrthoDB" id="2333384at2759"/>
<name>A0A9P1MW06_9PELO</name>
<comment type="caution">
    <text evidence="4">The sequence shown here is derived from an EMBL/GenBank/DDBJ whole genome shotgun (WGS) entry which is preliminary data.</text>
</comment>
<dbReference type="Pfam" id="PF00339">
    <property type="entry name" value="Arrestin_N"/>
    <property type="match status" value="1"/>
</dbReference>
<dbReference type="InterPro" id="IPR050357">
    <property type="entry name" value="Arrestin_domain-protein"/>
</dbReference>
<sequence length="380" mass="43420">MSLQIEFLKSPPVFQPGEKVEGFVILELDEDMKARFVEICAHGEAHAHWSESEHRSRTDSQGKTVSYSESIPYSARKEYLHIAKKSWQGEKLPRGLHKFAFSFDLPPNFLPPSFECIYGNIRYYIHVTLDRPWIWNKRSKKCFTVIPQVNLLNYPFATCYTELAAARNTGLIFKSGIVELKASIPKRGFVAGEIVPIQIHINNSSKKPIIEISIKLLQKIRAIARRGSSFHTYSPNSTHYSVKNYEKTIEKHHEQLDLPKFTKSDFRVMMKIPVTVATFEECPVIQVTYIARIKIENDEMFMSSVTCDIPLVIGTIPIFTNLAPEVSQTSEAPPPYSLNDSLPPSYEESMEKIEKDDFEPFCPIYPVFRNLPSAPPENAN</sequence>
<dbReference type="GO" id="GO:0005737">
    <property type="term" value="C:cytoplasm"/>
    <property type="evidence" value="ECO:0007669"/>
    <property type="project" value="TreeGrafter"/>
</dbReference>
<dbReference type="InterPro" id="IPR014756">
    <property type="entry name" value="Ig_E-set"/>
</dbReference>
<dbReference type="InterPro" id="IPR014752">
    <property type="entry name" value="Arrestin-like_C"/>
</dbReference>
<reference evidence="4" key="1">
    <citation type="submission" date="2022-11" db="EMBL/GenBank/DDBJ databases">
        <authorList>
            <person name="Kikuchi T."/>
        </authorList>
    </citation>
    <scope>NUCLEOTIDE SEQUENCE</scope>
    <source>
        <strain evidence="4">PS1010</strain>
    </source>
</reference>
<feature type="region of interest" description="Disordered" evidence="2">
    <location>
        <begin position="327"/>
        <end position="350"/>
    </location>
</feature>
<dbReference type="EMBL" id="CANHGI010000002">
    <property type="protein sequence ID" value="CAI5440888.1"/>
    <property type="molecule type" value="Genomic_DNA"/>
</dbReference>
<proteinExistence type="inferred from homology"/>
<dbReference type="AlphaFoldDB" id="A0A9P1MW06"/>
<dbReference type="InterPro" id="IPR011022">
    <property type="entry name" value="Arrestin_C-like"/>
</dbReference>
<dbReference type="SUPFAM" id="SSF81296">
    <property type="entry name" value="E set domains"/>
    <property type="match status" value="2"/>
</dbReference>
<evidence type="ECO:0000313" key="4">
    <source>
        <dbReference type="EMBL" id="CAI5440888.1"/>
    </source>
</evidence>
<organism evidence="4 5">
    <name type="scientific">Caenorhabditis angaria</name>
    <dbReference type="NCBI Taxonomy" id="860376"/>
    <lineage>
        <taxon>Eukaryota</taxon>
        <taxon>Metazoa</taxon>
        <taxon>Ecdysozoa</taxon>
        <taxon>Nematoda</taxon>
        <taxon>Chromadorea</taxon>
        <taxon>Rhabditida</taxon>
        <taxon>Rhabditina</taxon>
        <taxon>Rhabditomorpha</taxon>
        <taxon>Rhabditoidea</taxon>
        <taxon>Rhabditidae</taxon>
        <taxon>Peloderinae</taxon>
        <taxon>Caenorhabditis</taxon>
    </lineage>
</organism>
<evidence type="ECO:0000256" key="2">
    <source>
        <dbReference type="SAM" id="MobiDB-lite"/>
    </source>
</evidence>
<dbReference type="PANTHER" id="PTHR11188:SF175">
    <property type="entry name" value="ARRESTIN C-TERMINAL-LIKE DOMAIN-CONTAINING PROTEIN"/>
    <property type="match status" value="1"/>
</dbReference>
<feature type="domain" description="Arrestin C-terminal-like" evidence="3">
    <location>
        <begin position="174"/>
        <end position="318"/>
    </location>
</feature>
<dbReference type="Gene3D" id="2.60.40.640">
    <property type="match status" value="2"/>
</dbReference>
<keyword evidence="5" id="KW-1185">Reference proteome</keyword>
<evidence type="ECO:0000313" key="5">
    <source>
        <dbReference type="Proteomes" id="UP001152747"/>
    </source>
</evidence>